<feature type="region of interest" description="Disordered" evidence="1">
    <location>
        <begin position="157"/>
        <end position="186"/>
    </location>
</feature>
<keyword evidence="4" id="KW-1185">Reference proteome</keyword>
<feature type="chain" id="PRO_5002164917" description="GPI anchored protein" evidence="2">
    <location>
        <begin position="18"/>
        <end position="232"/>
    </location>
</feature>
<feature type="signal peptide" evidence="2">
    <location>
        <begin position="1"/>
        <end position="17"/>
    </location>
</feature>
<keyword evidence="2" id="KW-0732">Signal</keyword>
<organism evidence="3 4">
    <name type="scientific">Oidiodendron maius (strain Zn)</name>
    <dbReference type="NCBI Taxonomy" id="913774"/>
    <lineage>
        <taxon>Eukaryota</taxon>
        <taxon>Fungi</taxon>
        <taxon>Dikarya</taxon>
        <taxon>Ascomycota</taxon>
        <taxon>Pezizomycotina</taxon>
        <taxon>Leotiomycetes</taxon>
        <taxon>Leotiomycetes incertae sedis</taxon>
        <taxon>Myxotrichaceae</taxon>
        <taxon>Oidiodendron</taxon>
    </lineage>
</organism>
<dbReference type="PANTHER" id="PTHR40640">
    <property type="entry name" value="ANCHORED GLYCOPROTEIN, PUTATIVE (AFU_ORTHOLOGUE AFUA_8G04860)-RELATED"/>
    <property type="match status" value="1"/>
</dbReference>
<dbReference type="OrthoDB" id="4991875at2759"/>
<sequence>MYTPTFALGLLVSAVAADYTTTLLLLGQPNESLVGSVIASDATATTYSLDCAATVDPDICGVPSSFSFTQGPSTMHFSVPTYDEIGSSEVIDIQCQITSNGGPCTYALISAGTTSTQTVTTYANFGSDAGAQAVTITAGAEPGASNTAASASATATTSTAAGENTGSSIGSSSTASGGATAAGSSAEISTKSTSSSSIISTKASTGGVPIITGGPQWIIGGAAAAVMAIAGV</sequence>
<dbReference type="Proteomes" id="UP000054321">
    <property type="component" value="Unassembled WGS sequence"/>
</dbReference>
<evidence type="ECO:0000256" key="2">
    <source>
        <dbReference type="SAM" id="SignalP"/>
    </source>
</evidence>
<dbReference type="PANTHER" id="PTHR40640:SF1">
    <property type="entry name" value="ANCHORED GLYCOPROTEIN, PUTATIVE (AFU_ORTHOLOGUE AFUA_8G04860)-RELATED"/>
    <property type="match status" value="1"/>
</dbReference>
<evidence type="ECO:0008006" key="5">
    <source>
        <dbReference type="Google" id="ProtNLM"/>
    </source>
</evidence>
<dbReference type="AlphaFoldDB" id="A0A0C3GT15"/>
<gene>
    <name evidence="3" type="ORF">OIDMADRAFT_34563</name>
</gene>
<reference evidence="4" key="2">
    <citation type="submission" date="2015-01" db="EMBL/GenBank/DDBJ databases">
        <title>Evolutionary Origins and Diversification of the Mycorrhizal Mutualists.</title>
        <authorList>
            <consortium name="DOE Joint Genome Institute"/>
            <consortium name="Mycorrhizal Genomics Consortium"/>
            <person name="Kohler A."/>
            <person name="Kuo A."/>
            <person name="Nagy L.G."/>
            <person name="Floudas D."/>
            <person name="Copeland A."/>
            <person name="Barry K.W."/>
            <person name="Cichocki N."/>
            <person name="Veneault-Fourrey C."/>
            <person name="LaButti K."/>
            <person name="Lindquist E.A."/>
            <person name="Lipzen A."/>
            <person name="Lundell T."/>
            <person name="Morin E."/>
            <person name="Murat C."/>
            <person name="Riley R."/>
            <person name="Ohm R."/>
            <person name="Sun H."/>
            <person name="Tunlid A."/>
            <person name="Henrissat B."/>
            <person name="Grigoriev I.V."/>
            <person name="Hibbett D.S."/>
            <person name="Martin F."/>
        </authorList>
    </citation>
    <scope>NUCLEOTIDE SEQUENCE [LARGE SCALE GENOMIC DNA]</scope>
    <source>
        <strain evidence="4">Zn</strain>
    </source>
</reference>
<protein>
    <recommendedName>
        <fullName evidence="5">GPI anchored protein</fullName>
    </recommendedName>
</protein>
<accession>A0A0C3GT15</accession>
<dbReference type="InParanoid" id="A0A0C3GT15"/>
<name>A0A0C3GT15_OIDMZ</name>
<reference evidence="3 4" key="1">
    <citation type="submission" date="2014-04" db="EMBL/GenBank/DDBJ databases">
        <authorList>
            <consortium name="DOE Joint Genome Institute"/>
            <person name="Kuo A."/>
            <person name="Martino E."/>
            <person name="Perotto S."/>
            <person name="Kohler A."/>
            <person name="Nagy L.G."/>
            <person name="Floudas D."/>
            <person name="Copeland A."/>
            <person name="Barry K.W."/>
            <person name="Cichocki N."/>
            <person name="Veneault-Fourrey C."/>
            <person name="LaButti K."/>
            <person name="Lindquist E.A."/>
            <person name="Lipzen A."/>
            <person name="Lundell T."/>
            <person name="Morin E."/>
            <person name="Murat C."/>
            <person name="Sun H."/>
            <person name="Tunlid A."/>
            <person name="Henrissat B."/>
            <person name="Grigoriev I.V."/>
            <person name="Hibbett D.S."/>
            <person name="Martin F."/>
            <person name="Nordberg H.P."/>
            <person name="Cantor M.N."/>
            <person name="Hua S.X."/>
        </authorList>
    </citation>
    <scope>NUCLEOTIDE SEQUENCE [LARGE SCALE GENOMIC DNA]</scope>
    <source>
        <strain evidence="3 4">Zn</strain>
    </source>
</reference>
<evidence type="ECO:0000256" key="1">
    <source>
        <dbReference type="SAM" id="MobiDB-lite"/>
    </source>
</evidence>
<evidence type="ECO:0000313" key="4">
    <source>
        <dbReference type="Proteomes" id="UP000054321"/>
    </source>
</evidence>
<dbReference type="HOGENOM" id="CLU_074173_2_1_1"/>
<proteinExistence type="predicted"/>
<evidence type="ECO:0000313" key="3">
    <source>
        <dbReference type="EMBL" id="KIM94534.1"/>
    </source>
</evidence>
<dbReference type="STRING" id="913774.A0A0C3GT15"/>
<dbReference type="EMBL" id="KN832889">
    <property type="protein sequence ID" value="KIM94534.1"/>
    <property type="molecule type" value="Genomic_DNA"/>
</dbReference>